<keyword evidence="3" id="KW-1185">Reference proteome</keyword>
<evidence type="ECO:0000259" key="1">
    <source>
        <dbReference type="Pfam" id="PF13843"/>
    </source>
</evidence>
<dbReference type="InterPro" id="IPR029526">
    <property type="entry name" value="PGBD"/>
</dbReference>
<accession>A0ABD2BH81</accession>
<comment type="caution">
    <text evidence="2">The sequence shown here is derived from an EMBL/GenBank/DDBJ whole genome shotgun (WGS) entry which is preliminary data.</text>
</comment>
<dbReference type="EMBL" id="JAUDFV010000096">
    <property type="protein sequence ID" value="KAL2732111.1"/>
    <property type="molecule type" value="Genomic_DNA"/>
</dbReference>
<evidence type="ECO:0000313" key="3">
    <source>
        <dbReference type="Proteomes" id="UP001607302"/>
    </source>
</evidence>
<organism evidence="2 3">
    <name type="scientific">Vespula squamosa</name>
    <name type="common">Southern yellow jacket</name>
    <name type="synonym">Wasp</name>
    <dbReference type="NCBI Taxonomy" id="30214"/>
    <lineage>
        <taxon>Eukaryota</taxon>
        <taxon>Metazoa</taxon>
        <taxon>Ecdysozoa</taxon>
        <taxon>Arthropoda</taxon>
        <taxon>Hexapoda</taxon>
        <taxon>Insecta</taxon>
        <taxon>Pterygota</taxon>
        <taxon>Neoptera</taxon>
        <taxon>Endopterygota</taxon>
        <taxon>Hymenoptera</taxon>
        <taxon>Apocrita</taxon>
        <taxon>Aculeata</taxon>
        <taxon>Vespoidea</taxon>
        <taxon>Vespidae</taxon>
        <taxon>Vespinae</taxon>
        <taxon>Vespula</taxon>
    </lineage>
</organism>
<protein>
    <submittedName>
        <fullName evidence="2">PiggyBac transposable element-derived protein 4-like</fullName>
    </submittedName>
</protein>
<sequence length="88" mass="10112">MTTDLFYCKDPDNIDANSKHVINGFPYLGKDKKRDYLIPLEELVILKLMEPFTEYGRNVTISNIFTSISQLPIKLFAKRSTIVGTIEK</sequence>
<evidence type="ECO:0000313" key="2">
    <source>
        <dbReference type="EMBL" id="KAL2732111.1"/>
    </source>
</evidence>
<gene>
    <name evidence="2" type="ORF">V1478_004370</name>
</gene>
<name>A0ABD2BH81_VESSQ</name>
<reference evidence="2 3" key="1">
    <citation type="journal article" date="2024" name="Ann. Entomol. Soc. Am.">
        <title>Genomic analyses of the southern and eastern yellowjacket wasps (Hymenoptera: Vespidae) reveal evolutionary signatures of social life.</title>
        <authorList>
            <person name="Catto M.A."/>
            <person name="Caine P.B."/>
            <person name="Orr S.E."/>
            <person name="Hunt B.G."/>
            <person name="Goodisman M.A.D."/>
        </authorList>
    </citation>
    <scope>NUCLEOTIDE SEQUENCE [LARGE SCALE GENOMIC DNA]</scope>
    <source>
        <strain evidence="2">233</strain>
        <tissue evidence="2">Head and thorax</tissue>
    </source>
</reference>
<dbReference type="AlphaFoldDB" id="A0ABD2BH81"/>
<dbReference type="Proteomes" id="UP001607302">
    <property type="component" value="Unassembled WGS sequence"/>
</dbReference>
<dbReference type="Pfam" id="PF13843">
    <property type="entry name" value="DDE_Tnp_1_7"/>
    <property type="match status" value="1"/>
</dbReference>
<feature type="domain" description="PiggyBac transposable element-derived protein" evidence="1">
    <location>
        <begin position="15"/>
        <end position="88"/>
    </location>
</feature>
<proteinExistence type="predicted"/>